<evidence type="ECO:0000313" key="7">
    <source>
        <dbReference type="Proteomes" id="UP000004705"/>
    </source>
</evidence>
<dbReference type="SUPFAM" id="SSF51905">
    <property type="entry name" value="FAD/NAD(P)-binding domain"/>
    <property type="match status" value="2"/>
</dbReference>
<name>H8G982_9PSEU</name>
<keyword evidence="2" id="KW-0285">Flavoprotein</keyword>
<evidence type="ECO:0000256" key="1">
    <source>
        <dbReference type="ARBA" id="ARBA00001974"/>
    </source>
</evidence>
<keyword evidence="4" id="KW-0560">Oxidoreductase</keyword>
<evidence type="ECO:0000256" key="4">
    <source>
        <dbReference type="ARBA" id="ARBA00023002"/>
    </source>
</evidence>
<keyword evidence="7" id="KW-1185">Reference proteome</keyword>
<evidence type="ECO:0000313" key="6">
    <source>
        <dbReference type="EMBL" id="EHY87467.1"/>
    </source>
</evidence>
<dbReference type="InterPro" id="IPR050446">
    <property type="entry name" value="FAD-oxidoreductase/Apoptosis"/>
</dbReference>
<feature type="domain" description="FAD/NAD(P)-binding" evidence="5">
    <location>
        <begin position="7"/>
        <end position="268"/>
    </location>
</feature>
<dbReference type="Gene3D" id="3.50.50.60">
    <property type="entry name" value="FAD/NAD(P)-binding domain"/>
    <property type="match status" value="2"/>
</dbReference>
<gene>
    <name evidence="6" type="ORF">SacazDRAFT_00506</name>
</gene>
<evidence type="ECO:0000256" key="2">
    <source>
        <dbReference type="ARBA" id="ARBA00022630"/>
    </source>
</evidence>
<evidence type="ECO:0000256" key="3">
    <source>
        <dbReference type="ARBA" id="ARBA00022827"/>
    </source>
</evidence>
<dbReference type="RefSeq" id="WP_005438296.1">
    <property type="nucleotide sequence ID" value="NZ_CM001466.1"/>
</dbReference>
<dbReference type="PRINTS" id="PR00368">
    <property type="entry name" value="FADPNR"/>
</dbReference>
<dbReference type="SUPFAM" id="SSF55424">
    <property type="entry name" value="FAD/NAD-linked reductases, dimerisation (C-terminal) domain"/>
    <property type="match status" value="1"/>
</dbReference>
<dbReference type="EMBL" id="CM001466">
    <property type="protein sequence ID" value="EHY87467.1"/>
    <property type="molecule type" value="Genomic_DNA"/>
</dbReference>
<evidence type="ECO:0000259" key="5">
    <source>
        <dbReference type="Pfam" id="PF07992"/>
    </source>
</evidence>
<dbReference type="HOGENOM" id="CLU_003291_4_0_11"/>
<dbReference type="GO" id="GO:0016651">
    <property type="term" value="F:oxidoreductase activity, acting on NAD(P)H"/>
    <property type="evidence" value="ECO:0007669"/>
    <property type="project" value="TreeGrafter"/>
</dbReference>
<dbReference type="Gene3D" id="3.30.390.30">
    <property type="match status" value="1"/>
</dbReference>
<dbReference type="InterPro" id="IPR016156">
    <property type="entry name" value="FAD/NAD-linked_Rdtase_dimer_sf"/>
</dbReference>
<accession>H8G982</accession>
<dbReference type="AlphaFoldDB" id="H8G982"/>
<dbReference type="Pfam" id="PF07992">
    <property type="entry name" value="Pyr_redox_2"/>
    <property type="match status" value="1"/>
</dbReference>
<protein>
    <submittedName>
        <fullName evidence="6">NAD(FAD)-dependent dehydrogenase</fullName>
    </submittedName>
</protein>
<dbReference type="PANTHER" id="PTHR43557:SF2">
    <property type="entry name" value="RIESKE DOMAIN-CONTAINING PROTEIN-RELATED"/>
    <property type="match status" value="1"/>
</dbReference>
<dbReference type="PANTHER" id="PTHR43557">
    <property type="entry name" value="APOPTOSIS-INDUCING FACTOR 1"/>
    <property type="match status" value="1"/>
</dbReference>
<keyword evidence="3" id="KW-0274">FAD</keyword>
<dbReference type="Proteomes" id="UP000004705">
    <property type="component" value="Chromosome"/>
</dbReference>
<organism evidence="6 7">
    <name type="scientific">Saccharomonospora azurea NA-128</name>
    <dbReference type="NCBI Taxonomy" id="882081"/>
    <lineage>
        <taxon>Bacteria</taxon>
        <taxon>Bacillati</taxon>
        <taxon>Actinomycetota</taxon>
        <taxon>Actinomycetes</taxon>
        <taxon>Pseudonocardiales</taxon>
        <taxon>Pseudonocardiaceae</taxon>
        <taxon>Saccharomonospora</taxon>
    </lineage>
</organism>
<reference evidence="6 7" key="1">
    <citation type="journal article" date="2012" name="Stand. Genomic Sci.">
        <title>Genome sequence of the soil bacterium Saccharomonospora azurea type strain (NA-128(T)).</title>
        <authorList>
            <person name="Klenk H.P."/>
            <person name="Held B."/>
            <person name="Lucas S."/>
            <person name="Lapidus A."/>
            <person name="Copeland A."/>
            <person name="Hammon N."/>
            <person name="Pitluck S."/>
            <person name="Goodwin L.A."/>
            <person name="Han C."/>
            <person name="Tapia R."/>
            <person name="Brambilla E.M."/>
            <person name="Potter G."/>
            <person name="Land M."/>
            <person name="Ivanova N."/>
            <person name="Rohde M."/>
            <person name="Goker M."/>
            <person name="Detter J.C."/>
            <person name="Kyrpides N.C."/>
            <person name="Woyke T."/>
        </authorList>
    </citation>
    <scope>NUCLEOTIDE SEQUENCE [LARGE SCALE GENOMIC DNA]</scope>
    <source>
        <strain evidence="6 7">NA-128</strain>
    </source>
</reference>
<dbReference type="InterPro" id="IPR036188">
    <property type="entry name" value="FAD/NAD-bd_sf"/>
</dbReference>
<sequence length="436" mass="46326">MRLPTQRVVIVGGGVAGLRTAEALRRNGFSGELVGVSAEKQLPYARPPLSKATLSSSDWECVPLETTAGLRWQLGVTASGLDLEHRRVELDDGSTIAFDTAVLATGARARTLPGSEAGLTLRTAGDAKALRTTLRENRGHLVIVGAGFISSEIAVAAHALGSVVTIVDADPAPLARALGSGPARWLWEQHRGRGIRTHFGQAVRSLQHSDTEYHLILADNSVIDADAVVTGLEAVPNTEWLDGSGVDITDGVLTDTAGRAITAAGAVVEGGRAVRHEHWVAVSTSAQRAAATLTGQQPPREAPPVFWTDVYEHRVQVVGQPDGVESQPEPGSRGFCVRYEGGDGALIGAVVVNWPQRLPGSESADRTDGGDGMSELWRAHRAARVRGWRLSVDVAVRICCRLLAPTMVATARRNGRLGSLKASMEMTAPRRCRRSD</sequence>
<dbReference type="GO" id="GO:0005737">
    <property type="term" value="C:cytoplasm"/>
    <property type="evidence" value="ECO:0007669"/>
    <property type="project" value="TreeGrafter"/>
</dbReference>
<proteinExistence type="predicted"/>
<comment type="cofactor">
    <cofactor evidence="1">
        <name>FAD</name>
        <dbReference type="ChEBI" id="CHEBI:57692"/>
    </cofactor>
</comment>
<dbReference type="InterPro" id="IPR023753">
    <property type="entry name" value="FAD/NAD-binding_dom"/>
</dbReference>